<evidence type="ECO:0000313" key="5">
    <source>
        <dbReference type="Proteomes" id="UP000295765"/>
    </source>
</evidence>
<dbReference type="InterPro" id="IPR036779">
    <property type="entry name" value="LysM_dom_sf"/>
</dbReference>
<dbReference type="PANTHER" id="PTHR21666">
    <property type="entry name" value="PEPTIDASE-RELATED"/>
    <property type="match status" value="1"/>
</dbReference>
<comment type="caution">
    <text evidence="4">The sequence shown here is derived from an EMBL/GenBank/DDBJ whole genome shotgun (WGS) entry which is preliminary data.</text>
</comment>
<dbReference type="RefSeq" id="WP_132540460.1">
    <property type="nucleotide sequence ID" value="NZ_SLWY01000006.1"/>
</dbReference>
<dbReference type="Gene3D" id="2.70.70.10">
    <property type="entry name" value="Glucose Permease (Domain IIA)"/>
    <property type="match status" value="1"/>
</dbReference>
<name>A0A4R2L7Z5_9GAMM</name>
<evidence type="ECO:0000259" key="3">
    <source>
        <dbReference type="PROSITE" id="PS51782"/>
    </source>
</evidence>
<dbReference type="GO" id="GO:0004222">
    <property type="term" value="F:metalloendopeptidase activity"/>
    <property type="evidence" value="ECO:0007669"/>
    <property type="project" value="TreeGrafter"/>
</dbReference>
<reference evidence="4 5" key="1">
    <citation type="submission" date="2019-03" db="EMBL/GenBank/DDBJ databases">
        <title>Genomic Encyclopedia of Type Strains, Phase IV (KMG-IV): sequencing the most valuable type-strain genomes for metagenomic binning, comparative biology and taxonomic classification.</title>
        <authorList>
            <person name="Goeker M."/>
        </authorList>
    </citation>
    <scope>NUCLEOTIDE SEQUENCE [LARGE SCALE GENOMIC DNA]</scope>
    <source>
        <strain evidence="4 5">DSM 25287</strain>
    </source>
</reference>
<dbReference type="OrthoDB" id="9793746at2"/>
<dbReference type="Gene3D" id="3.10.350.10">
    <property type="entry name" value="LysM domain"/>
    <property type="match status" value="1"/>
</dbReference>
<dbReference type="SUPFAM" id="SSF51261">
    <property type="entry name" value="Duplicated hybrid motif"/>
    <property type="match status" value="1"/>
</dbReference>
<dbReference type="Proteomes" id="UP000295765">
    <property type="component" value="Unassembled WGS sequence"/>
</dbReference>
<dbReference type="InterPro" id="IPR050570">
    <property type="entry name" value="Cell_wall_metabolism_enzyme"/>
</dbReference>
<keyword evidence="5" id="KW-1185">Reference proteome</keyword>
<dbReference type="PROSITE" id="PS51257">
    <property type="entry name" value="PROKAR_LIPOPROTEIN"/>
    <property type="match status" value="1"/>
</dbReference>
<dbReference type="GO" id="GO:0009279">
    <property type="term" value="C:cell outer membrane"/>
    <property type="evidence" value="ECO:0007669"/>
    <property type="project" value="TreeGrafter"/>
</dbReference>
<dbReference type="CDD" id="cd12797">
    <property type="entry name" value="M23_peptidase"/>
    <property type="match status" value="1"/>
</dbReference>
<evidence type="ECO:0000256" key="1">
    <source>
        <dbReference type="ARBA" id="ARBA00038420"/>
    </source>
</evidence>
<protein>
    <submittedName>
        <fullName evidence="4">Lipoprotein NlpD</fullName>
    </submittedName>
</protein>
<organism evidence="4 5">
    <name type="scientific">Plasticicumulans lactativorans</name>
    <dbReference type="NCBI Taxonomy" id="1133106"/>
    <lineage>
        <taxon>Bacteria</taxon>
        <taxon>Pseudomonadati</taxon>
        <taxon>Pseudomonadota</taxon>
        <taxon>Gammaproteobacteria</taxon>
        <taxon>Candidatus Competibacteraceae</taxon>
        <taxon>Plasticicumulans</taxon>
    </lineage>
</organism>
<dbReference type="SMART" id="SM00257">
    <property type="entry name" value="LysM"/>
    <property type="match status" value="1"/>
</dbReference>
<dbReference type="InterPro" id="IPR011055">
    <property type="entry name" value="Dup_hybrid_motif"/>
</dbReference>
<dbReference type="PROSITE" id="PS51782">
    <property type="entry name" value="LYSM"/>
    <property type="match status" value="1"/>
</dbReference>
<dbReference type="GO" id="GO:0032153">
    <property type="term" value="C:cell division site"/>
    <property type="evidence" value="ECO:0007669"/>
    <property type="project" value="TreeGrafter"/>
</dbReference>
<dbReference type="PANTHER" id="PTHR21666:SF263">
    <property type="entry name" value="MUREIN HYDROLASE ACTIVATOR NLPD"/>
    <property type="match status" value="1"/>
</dbReference>
<feature type="region of interest" description="Disordered" evidence="2">
    <location>
        <begin position="87"/>
        <end position="127"/>
    </location>
</feature>
<dbReference type="EMBL" id="SLWY01000006">
    <property type="protein sequence ID" value="TCO82098.1"/>
    <property type="molecule type" value="Genomic_DNA"/>
</dbReference>
<comment type="similarity">
    <text evidence="1">Belongs to the E.coli NlpD/Haemophilus LppB family.</text>
</comment>
<keyword evidence="4" id="KW-0449">Lipoprotein</keyword>
<dbReference type="InterPro" id="IPR018392">
    <property type="entry name" value="LysM"/>
</dbReference>
<feature type="domain" description="LysM" evidence="3">
    <location>
        <begin position="37"/>
        <end position="81"/>
    </location>
</feature>
<dbReference type="AlphaFoldDB" id="A0A4R2L7Z5"/>
<proteinExistence type="inferred from homology"/>
<evidence type="ECO:0000256" key="2">
    <source>
        <dbReference type="SAM" id="MobiDB-lite"/>
    </source>
</evidence>
<dbReference type="Pfam" id="PF01551">
    <property type="entry name" value="Peptidase_M23"/>
    <property type="match status" value="1"/>
</dbReference>
<dbReference type="CDD" id="cd00118">
    <property type="entry name" value="LysM"/>
    <property type="match status" value="1"/>
</dbReference>
<gene>
    <name evidence="4" type="ORF">EV699_106195</name>
</gene>
<evidence type="ECO:0000313" key="4">
    <source>
        <dbReference type="EMBL" id="TCO82098.1"/>
    </source>
</evidence>
<dbReference type="Pfam" id="PF01476">
    <property type="entry name" value="LysM"/>
    <property type="match status" value="1"/>
</dbReference>
<dbReference type="InterPro" id="IPR016047">
    <property type="entry name" value="M23ase_b-sheet_dom"/>
</dbReference>
<accession>A0A4R2L7Z5</accession>
<sequence length="255" mass="27326">MKIGGYGGAVTTRLCVGLVMLWMGACASSPDLGERPREHVVARGESLQVIAWRYGVDLEDLVRWNRIGNPNLIRPGQRLVLVDPATTAASTPPETTRRVSPSRVAQDSAPVHAPARDPERRTASAADVAAVERSGSWRWPVRGQVIKRFEPDTPGRKGIQIGGELGQPVVAAKSGEVVYGGSGLPGYGRLIIVKHSEALLSAYGYLGKILVNEGDKVGQGQTIGELGSSAENRPALHFEIRQNGRPIDPLRFLSG</sequence>